<proteinExistence type="predicted"/>
<dbReference type="InterPro" id="IPR027417">
    <property type="entry name" value="P-loop_NTPase"/>
</dbReference>
<protein>
    <submittedName>
        <fullName evidence="2">AAA family ATPase</fullName>
    </submittedName>
</protein>
<evidence type="ECO:0000313" key="3">
    <source>
        <dbReference type="Proteomes" id="UP000738826"/>
    </source>
</evidence>
<name>A0A8J8CH68_9ARCH</name>
<dbReference type="AlphaFoldDB" id="A0A8J8CH68"/>
<gene>
    <name evidence="2" type="ORF">GW779_04265</name>
    <name evidence="1" type="ORF">GW910_05835</name>
</gene>
<evidence type="ECO:0000313" key="1">
    <source>
        <dbReference type="EMBL" id="NCN65558.1"/>
    </source>
</evidence>
<reference evidence="2" key="1">
    <citation type="submission" date="2019-11" db="EMBL/GenBank/DDBJ databases">
        <title>Lipid analysis of CO2-rich subsurface aquifers suggests an autotrophy-based deep biosphere with lysolipids enriched in CPR bacteria.</title>
        <authorList>
            <person name="Probst A.J."/>
            <person name="Elling F.J."/>
            <person name="Castelle C.J."/>
            <person name="Zhu Q."/>
            <person name="Elvert M."/>
            <person name="Birarda G."/>
            <person name="Holman H.-Y."/>
            <person name="Lane K.R."/>
            <person name="Ladd B."/>
            <person name="Ryan M.C."/>
            <person name="Woyke T."/>
            <person name="Hinrichs K.-U."/>
            <person name="Banfield J.F."/>
        </authorList>
    </citation>
    <scope>NUCLEOTIDE SEQUENCE</scope>
    <source>
        <strain evidence="1">CG_2015-01_33_1645</strain>
        <strain evidence="2">CG_2015-04_33_537</strain>
    </source>
</reference>
<comment type="caution">
    <text evidence="2">The sequence shown here is derived from an EMBL/GenBank/DDBJ whole genome shotgun (WGS) entry which is preliminary data.</text>
</comment>
<dbReference type="Proteomes" id="UP000768163">
    <property type="component" value="Unassembled WGS sequence"/>
</dbReference>
<dbReference type="Gene3D" id="3.40.50.300">
    <property type="entry name" value="P-loop containing nucleotide triphosphate hydrolases"/>
    <property type="match status" value="1"/>
</dbReference>
<dbReference type="Proteomes" id="UP000738826">
    <property type="component" value="Unassembled WGS sequence"/>
</dbReference>
<dbReference type="Pfam" id="PF13238">
    <property type="entry name" value="AAA_18"/>
    <property type="match status" value="1"/>
</dbReference>
<sequence>MKLLCITGMPCAGKTTTIKFLSSKFSVVSMGDAIRKEMKEKNMDRDMREYSTEFRKKDKGYAAKICMPEIEKIKNAEICIVDGIRNYEEVEEFRKFYDVVLIAIYASPKKRYERFTKRKRPDDNLTYKGFINRDIAELIWGLGNVIALSDLIISNEDGDVKKFKENLISEISKIEKL</sequence>
<dbReference type="EMBL" id="JAACQH010000091">
    <property type="protein sequence ID" value="NCS91611.1"/>
    <property type="molecule type" value="Genomic_DNA"/>
</dbReference>
<dbReference type="PANTHER" id="PTHR41930">
    <property type="entry name" value="UPF0200 PROTEIN MJ1399"/>
    <property type="match status" value="1"/>
</dbReference>
<organism evidence="2 3">
    <name type="scientific">Candidatus Altarchaeum hamiconexum</name>
    <dbReference type="NCBI Taxonomy" id="1803513"/>
    <lineage>
        <taxon>Archaea</taxon>
        <taxon>Candidatus Altarchaeota</taxon>
        <taxon>Candidatus Altiarchaeia</taxon>
        <taxon>Candidatus Altarchaeales</taxon>
        <taxon>Candidatus Altarchaeaceae</taxon>
        <taxon>Candidatus Altarchaeum</taxon>
    </lineage>
</organism>
<dbReference type="PANTHER" id="PTHR41930:SF1">
    <property type="entry name" value="DEPHOSPHO-COA KINASE"/>
    <property type="match status" value="1"/>
</dbReference>
<dbReference type="EMBL" id="JAACVF010000164">
    <property type="protein sequence ID" value="NCN65558.1"/>
    <property type="molecule type" value="Genomic_DNA"/>
</dbReference>
<evidence type="ECO:0000313" key="2">
    <source>
        <dbReference type="EMBL" id="NCS91611.1"/>
    </source>
</evidence>
<dbReference type="SUPFAM" id="SSF52540">
    <property type="entry name" value="P-loop containing nucleoside triphosphate hydrolases"/>
    <property type="match status" value="1"/>
</dbReference>
<accession>A0A8J8CH68</accession>